<evidence type="ECO:0008006" key="3">
    <source>
        <dbReference type="Google" id="ProtNLM"/>
    </source>
</evidence>
<dbReference type="EMBL" id="JAHWDF010000050">
    <property type="protein sequence ID" value="MBW2963121.1"/>
    <property type="molecule type" value="Genomic_DNA"/>
</dbReference>
<sequence length="297" mass="32985">KIEKMTIFKTPMGCLKLTYLPAERHGRPENTLHVVKSGSSRERSGEWMWFTTDPMAEKYPGWSPYNYTLQNPVKFIDPDGNAPQEYPIIRITKQKTGQTATQRVLGYVAPGTTTQADLYNVVVTDTEDSNFRMEFSITRDAWTVERGSSTASNAAFEPKDGNKNHYTGKVMPNGYPQGNDTEALKLTQYGSEVMHAEPNETSVNMGYRNEKDVAAGVMIHVGGNYNKYGENGVAASEGCFGICNPGNSSSNQSNTYSNNILNAIQNQADKSETNPGHIRVIIEKREGNEYPTTKELN</sequence>
<gene>
    <name evidence="1" type="ORF">KW502_15200</name>
</gene>
<keyword evidence="2" id="KW-1185">Reference proteome</keyword>
<dbReference type="Proteomes" id="UP000719267">
    <property type="component" value="Unassembled WGS sequence"/>
</dbReference>
<evidence type="ECO:0000313" key="2">
    <source>
        <dbReference type="Proteomes" id="UP000719267"/>
    </source>
</evidence>
<proteinExistence type="predicted"/>
<protein>
    <recommendedName>
        <fullName evidence="3">RHS repeat-associated core domain-containing protein</fullName>
    </recommendedName>
</protein>
<evidence type="ECO:0000313" key="1">
    <source>
        <dbReference type="EMBL" id="MBW2963121.1"/>
    </source>
</evidence>
<name>A0ABS6W5I6_9FLAO</name>
<accession>A0ABS6W5I6</accession>
<reference evidence="1 2" key="1">
    <citation type="submission" date="2021-07" db="EMBL/GenBank/DDBJ databases">
        <title>Mesonia aestuariivivens sp. nov., isolated from a tidal flat.</title>
        <authorList>
            <person name="Kim Y.-O."/>
            <person name="Yoon J.-H."/>
        </authorList>
    </citation>
    <scope>NUCLEOTIDE SEQUENCE [LARGE SCALE GENOMIC DNA]</scope>
    <source>
        <strain evidence="1 2">JHPTF-M18</strain>
    </source>
</reference>
<comment type="caution">
    <text evidence="1">The sequence shown here is derived from an EMBL/GenBank/DDBJ whole genome shotgun (WGS) entry which is preliminary data.</text>
</comment>
<feature type="non-terminal residue" evidence="1">
    <location>
        <position position="1"/>
    </location>
</feature>
<dbReference type="Gene3D" id="2.180.10.10">
    <property type="entry name" value="RHS repeat-associated core"/>
    <property type="match status" value="1"/>
</dbReference>
<organism evidence="1 2">
    <name type="scientific">Mesonia aestuariivivens</name>
    <dbReference type="NCBI Taxonomy" id="2796128"/>
    <lineage>
        <taxon>Bacteria</taxon>
        <taxon>Pseudomonadati</taxon>
        <taxon>Bacteroidota</taxon>
        <taxon>Flavobacteriia</taxon>
        <taxon>Flavobacteriales</taxon>
        <taxon>Flavobacteriaceae</taxon>
        <taxon>Mesonia</taxon>
    </lineage>
</organism>